<dbReference type="EMBL" id="GL349499">
    <property type="protein sequence ID" value="KNC55328.1"/>
    <property type="molecule type" value="Genomic_DNA"/>
</dbReference>
<evidence type="ECO:0000256" key="4">
    <source>
        <dbReference type="PROSITE-ProRule" id="PRU00176"/>
    </source>
</evidence>
<organism evidence="7 8">
    <name type="scientific">Thecamonas trahens ATCC 50062</name>
    <dbReference type="NCBI Taxonomy" id="461836"/>
    <lineage>
        <taxon>Eukaryota</taxon>
        <taxon>Apusozoa</taxon>
        <taxon>Apusomonadida</taxon>
        <taxon>Apusomonadidae</taxon>
        <taxon>Thecamonas</taxon>
    </lineage>
</organism>
<dbReference type="SUPFAM" id="SSF54928">
    <property type="entry name" value="RNA-binding domain, RBD"/>
    <property type="match status" value="2"/>
</dbReference>
<dbReference type="InterPro" id="IPR000504">
    <property type="entry name" value="RRM_dom"/>
</dbReference>
<sequence>MRRTRGVAAVVVTVAFAAWWTLLVDHEPATFVNNLDELSNAWGVQRSLDDGYAPSLLPERRRTLGFVVEANRKALAKVDQWMDSEVLAQSLTGYGLDADAVLLLDRDLGREPVLTDVLSYLTLYLYEPLSVLVIGDEVGKSVFQLLNLHSQAALTALCIEDINPTLERFLTRSTVAQELGPPALPFGYKSPRSHGAPATVTRYVYKPKDNTLAYYAGDVQDDAVWTALEGAKFNVIVSLVDLSPQLLRYMYSKLTRHDLIVRSEFVLLFDGLADDALVPIFRDMVKDLGSHPTAAASDGTPHVSSCVARMRGALLGKNAPYRDVGLITTLDLSEFRRRHVVDPVEATYSYAGMFVDHTFRPVGVMAAAAMTASGTFGTESELDTLGTEPLSGEPQTGSRASIGFVTRPAVGAGFASFRRVMMAMTRRRAGLCGSMWDLLPHQASDVGVLVHPGGAAVATAGGHAPRPGAMVAAGTAMYVPRALKRVFVGNLPPETTADTLGGLLSEAMRRHGLVAPDAADPINVVILKMERRFAFVELRSPEVTTRALALDGIPFLGVPLRISRPKDYIQPPGAPPPPPPIYFSQDGGNDPLFVADIVRESPHKIYLGGLDKAMTRDQVMALVAEHAPLAALNLVPDAEKPGHSRGFAFFQLRDVSQNAAVIAALDGKTVSGSQLICRFSKPPGGGTRPGPGPSAFATGANMAPLSAPTPAPVIQPTAVLMLLNMVVRGDLLDPDEYEDIVLDVKEEAANYGTVASVVIPRPGTGPNGGDPPGIGKVFVAFASADEAARASAELAGRTFGDRTVLAAFYDEAKFAAGDYS</sequence>
<dbReference type="GeneID" id="25570316"/>
<evidence type="ECO:0000256" key="1">
    <source>
        <dbReference type="ARBA" id="ARBA00022664"/>
    </source>
</evidence>
<keyword evidence="8" id="KW-1185">Reference proteome</keyword>
<dbReference type="CDD" id="cd12232">
    <property type="entry name" value="RRM3_U2AF65"/>
    <property type="match status" value="1"/>
</dbReference>
<dbReference type="OrthoDB" id="10266058at2759"/>
<dbReference type="GO" id="GO:0003723">
    <property type="term" value="F:RNA binding"/>
    <property type="evidence" value="ECO:0007669"/>
    <property type="project" value="UniProtKB-UniRule"/>
</dbReference>
<evidence type="ECO:0000256" key="5">
    <source>
        <dbReference type="SAM" id="SignalP"/>
    </source>
</evidence>
<reference evidence="7 8" key="1">
    <citation type="submission" date="2010-05" db="EMBL/GenBank/DDBJ databases">
        <title>The Genome Sequence of Thecamonas trahens ATCC 50062.</title>
        <authorList>
            <consortium name="The Broad Institute Genome Sequencing Platform"/>
            <person name="Russ C."/>
            <person name="Cuomo C."/>
            <person name="Shea T."/>
            <person name="Young S.K."/>
            <person name="Zeng Q."/>
            <person name="Koehrsen M."/>
            <person name="Haas B."/>
            <person name="Borodovsky M."/>
            <person name="Guigo R."/>
            <person name="Alvarado L."/>
            <person name="Berlin A."/>
            <person name="Bochicchio J."/>
            <person name="Borenstein D."/>
            <person name="Chapman S."/>
            <person name="Chen Z."/>
            <person name="Freedman E."/>
            <person name="Gellesch M."/>
            <person name="Goldberg J."/>
            <person name="Griggs A."/>
            <person name="Gujja S."/>
            <person name="Heilman E."/>
            <person name="Heiman D."/>
            <person name="Hepburn T."/>
            <person name="Howarth C."/>
            <person name="Jen D."/>
            <person name="Larson L."/>
            <person name="Mehta T."/>
            <person name="Park D."/>
            <person name="Pearson M."/>
            <person name="Roberts A."/>
            <person name="Saif S."/>
            <person name="Shenoy N."/>
            <person name="Sisk P."/>
            <person name="Stolte C."/>
            <person name="Sykes S."/>
            <person name="Thomson T."/>
            <person name="Walk T."/>
            <person name="White J."/>
            <person name="Yandava C."/>
            <person name="Burger G."/>
            <person name="Gray M.W."/>
            <person name="Holland P.W.H."/>
            <person name="King N."/>
            <person name="Lang F.B.F."/>
            <person name="Roger A.J."/>
            <person name="Ruiz-Trillo I."/>
            <person name="Lander E."/>
            <person name="Nusbaum C."/>
        </authorList>
    </citation>
    <scope>NUCLEOTIDE SEQUENCE [LARGE SCALE GENOMIC DNA]</scope>
    <source>
        <strain evidence="7 8">ATCC 50062</strain>
    </source>
</reference>
<keyword evidence="5" id="KW-0732">Signal</keyword>
<dbReference type="Pfam" id="PF00076">
    <property type="entry name" value="RRM_1"/>
    <property type="match status" value="1"/>
</dbReference>
<dbReference type="InterPro" id="IPR012677">
    <property type="entry name" value="Nucleotide-bd_a/b_plait_sf"/>
</dbReference>
<dbReference type="AlphaFoldDB" id="A0A0L0DUY2"/>
<feature type="chain" id="PRO_5005537907" description="RRM domain-containing protein" evidence="5">
    <location>
        <begin position="18"/>
        <end position="820"/>
    </location>
</feature>
<feature type="signal peptide" evidence="5">
    <location>
        <begin position="1"/>
        <end position="17"/>
    </location>
</feature>
<accession>A0A0L0DUY2</accession>
<feature type="domain" description="RRM" evidence="6">
    <location>
        <begin position="603"/>
        <end position="682"/>
    </location>
</feature>
<keyword evidence="1" id="KW-0507">mRNA processing</keyword>
<dbReference type="GO" id="GO:0008380">
    <property type="term" value="P:RNA splicing"/>
    <property type="evidence" value="ECO:0007669"/>
    <property type="project" value="UniProtKB-KW"/>
</dbReference>
<dbReference type="RefSeq" id="XP_013753077.1">
    <property type="nucleotide sequence ID" value="XM_013897623.1"/>
</dbReference>
<dbReference type="Gene3D" id="3.30.70.330">
    <property type="match status" value="3"/>
</dbReference>
<dbReference type="PROSITE" id="PS50102">
    <property type="entry name" value="RRM"/>
    <property type="match status" value="2"/>
</dbReference>
<dbReference type="InterPro" id="IPR035979">
    <property type="entry name" value="RBD_domain_sf"/>
</dbReference>
<dbReference type="eggNOG" id="KOG0120">
    <property type="taxonomic scope" value="Eukaryota"/>
</dbReference>
<dbReference type="STRING" id="461836.A0A0L0DUY2"/>
<dbReference type="PANTHER" id="PTHR23139">
    <property type="entry name" value="RNA-BINDING PROTEIN"/>
    <property type="match status" value="1"/>
</dbReference>
<name>A0A0L0DUY2_THETB</name>
<dbReference type="GO" id="GO:0006397">
    <property type="term" value="P:mRNA processing"/>
    <property type="evidence" value="ECO:0007669"/>
    <property type="project" value="UniProtKB-KW"/>
</dbReference>
<evidence type="ECO:0000256" key="3">
    <source>
        <dbReference type="ARBA" id="ARBA00023187"/>
    </source>
</evidence>
<proteinExistence type="predicted"/>
<protein>
    <recommendedName>
        <fullName evidence="6">RRM domain-containing protein</fullName>
    </recommendedName>
</protein>
<dbReference type="FunFam" id="3.30.70.330:FF:000097">
    <property type="entry name" value="U2 snRNP auxiliary factor large subunit"/>
    <property type="match status" value="1"/>
</dbReference>
<feature type="domain" description="RRM" evidence="6">
    <location>
        <begin position="484"/>
        <end position="567"/>
    </location>
</feature>
<dbReference type="SMART" id="SM00361">
    <property type="entry name" value="RRM_1"/>
    <property type="match status" value="1"/>
</dbReference>
<dbReference type="SMART" id="SM00360">
    <property type="entry name" value="RRM"/>
    <property type="match status" value="3"/>
</dbReference>
<evidence type="ECO:0000259" key="6">
    <source>
        <dbReference type="PROSITE" id="PS50102"/>
    </source>
</evidence>
<evidence type="ECO:0000256" key="2">
    <source>
        <dbReference type="ARBA" id="ARBA00022884"/>
    </source>
</evidence>
<evidence type="ECO:0000313" key="8">
    <source>
        <dbReference type="Proteomes" id="UP000054408"/>
    </source>
</evidence>
<dbReference type="Proteomes" id="UP000054408">
    <property type="component" value="Unassembled WGS sequence"/>
</dbReference>
<dbReference type="InterPro" id="IPR003954">
    <property type="entry name" value="RRM_euk-type"/>
</dbReference>
<keyword evidence="3" id="KW-0508">mRNA splicing</keyword>
<gene>
    <name evidence="7" type="ORF">AMSG_12402</name>
</gene>
<evidence type="ECO:0000313" key="7">
    <source>
        <dbReference type="EMBL" id="KNC55328.1"/>
    </source>
</evidence>
<keyword evidence="2 4" id="KW-0694">RNA-binding</keyword>